<protein>
    <recommendedName>
        <fullName evidence="4">PD-(D/E)XK endonuclease-like domain-containing protein</fullName>
    </recommendedName>
</protein>
<evidence type="ECO:0000313" key="2">
    <source>
        <dbReference type="EMBL" id="OLQ02925.1"/>
    </source>
</evidence>
<gene>
    <name evidence="2" type="ORF">AK812_SmicGene14131</name>
</gene>
<organism evidence="2 3">
    <name type="scientific">Symbiodinium microadriaticum</name>
    <name type="common">Dinoflagellate</name>
    <name type="synonym">Zooxanthella microadriatica</name>
    <dbReference type="NCBI Taxonomy" id="2951"/>
    <lineage>
        <taxon>Eukaryota</taxon>
        <taxon>Sar</taxon>
        <taxon>Alveolata</taxon>
        <taxon>Dinophyceae</taxon>
        <taxon>Suessiales</taxon>
        <taxon>Symbiodiniaceae</taxon>
        <taxon>Symbiodinium</taxon>
    </lineage>
</organism>
<proteinExistence type="predicted"/>
<evidence type="ECO:0000256" key="1">
    <source>
        <dbReference type="SAM" id="MobiDB-lite"/>
    </source>
</evidence>
<dbReference type="InterPro" id="IPR011335">
    <property type="entry name" value="Restrct_endonuc-II-like"/>
</dbReference>
<dbReference type="InterPro" id="IPR011604">
    <property type="entry name" value="PDDEXK-like_dom_sf"/>
</dbReference>
<sequence>MPLPHFSDAMNDQLMLSGAGASATAGRKMMSALGQQLLIELWQREAAHGQLDYMLYFSFEGDSPLIPFGQCFLHVSPIIPRGLALTMTKPPTSNPRNVCLNRSVPWTVSPRGKIQFDGLSPTCFLICCIPAREQEIHLGGLLAIEESSTSRGPCLSPCIQRTESVCLQKCNEVSVIVRTSMPMNPSANKTTLRKQSSIKITSYHQQVTRRDSTQRPTQCVPDLGPLHFTLLGIRGEQCAASSEWWAVPVERASQLCLEVCPVCGPANHAECTTDRDIACLLARAYARYSKTLVCNILKDADYPDPVLHVKFEPDESVNLSATIFGDEWWDSLMNAIRGRAHRLELEDTGLYTIDVVENPQVYEPGPYILFAAGHFTATRVSSQMDVTDHVDEGAEAVGTCYGASMDVDEGVRDVGGWPAGLEEVVGGVLLEPPRDPAFQVTGLIHQYSENFDPDVALMKMKSGKQWPRKEYINPSVNLPSIASMLMGLDFRYQADLVHLLRQSVPDVSEICPLFALSRSDLDGWDDIIHEMTMSDDEILLNWNVRRQTAANSGTWTHAMIEYMLNGYKINPGPMRGEMEAVIKFLSSLENVEVYRTERCICAPEEDLAGSIDLVVKDKDSGAFYIVDWKRSEKLADKYIGHARKMTPPAHDVDDCQGQHYRLQLNIYKWILERYYDVNVAQTKVVCVHPRYLPQGFVDDVPDVQDVVEKMMQSCRDQKAAAALQKNNDPDEDDVPDTVPFRVMLTRQDHEKDDMEIALEEIMLEEDDHDAALLAKRRRLMPGAGTHAQDCKRMFQRSLDIIKTTLDSYGADICLQPNTVMQNTRNMISSLQMKYPWMSEQVQRLIMIAAHMTTGKISDKPMLPDAAAISWMVEGDRHMRVHKGFLFVYDDDGCFMPFGGIPPEAVLHRVHDFFCCLEGIFRRMKPEIARDGTSVADAIAADLQSCETEADYLTLCRTATSRRSQAPAYSQRLDAEEEGAPRHDRTGQEAADDWALDIGVPEEFIRECENAIQKRTSFLVKIVPKKHFSFIDLVKTRSTHANALKNVPDIMFQPGNCIPCALWHVVPLSRPAIVAAVSNTSLPKNVEAKSARYRDCRSVASMCSVDLSSCLGTPGSHVKSFLMHYEGHGLPHSIAVRVDASGNGVTIIDGATVYKLNIATLHEIHCAGVDHSTIVSYWKKDPQDKKNDRSATLLDMVAGARDAPEDSEEDSSQDAAEVRVTEVPNKLSFDEDNVPVFNDNILESLKNETSDIANDLQKKSTRSEGRRHCPLCPFRSFTQLRLLLTYTAKHHTNQNQYVCSGTKQIKVILALYDHAASSQSVAANLLQESATIIRQTVQPPLQGNHNSIDKQIRLVFDAAGPKCVNVSNIGSDLQVRRVRNLYYTHSFADLLLREVVLNHAQDIVTAPIFLEKMEAMNRVLLEQDERHLVMTQRGEDSSPSGVELVRSCFCILFRIQNESADQVVDAMAQNFSADQLRAVVHVGTDQPSEKLFNELKAIRPSMRSLVLDPIHLAIVYEYGFWNKHSPGSKQLRRILQKCISIDADLGQDQWGTFYDGTNARPLTEDEMKYREMISDSSMDSRECNGVLDSLDANVPFSTRLEFIQCLAALCRRYPAEVNRKVAGANKQISKILWSACAPDRLEWPMNNLRVRHALPSSYQWIHTLRGAGVKAQRQG</sequence>
<dbReference type="GO" id="GO:0006281">
    <property type="term" value="P:DNA repair"/>
    <property type="evidence" value="ECO:0007669"/>
    <property type="project" value="UniProtKB-ARBA"/>
</dbReference>
<feature type="region of interest" description="Disordered" evidence="1">
    <location>
        <begin position="966"/>
        <end position="989"/>
    </location>
</feature>
<comment type="caution">
    <text evidence="2">The sequence shown here is derived from an EMBL/GenBank/DDBJ whole genome shotgun (WGS) entry which is preliminary data.</text>
</comment>
<reference evidence="2 3" key="1">
    <citation type="submission" date="2016-02" db="EMBL/GenBank/DDBJ databases">
        <title>Genome analysis of coral dinoflagellate symbionts highlights evolutionary adaptations to a symbiotic lifestyle.</title>
        <authorList>
            <person name="Aranda M."/>
            <person name="Li Y."/>
            <person name="Liew Y.J."/>
            <person name="Baumgarten S."/>
            <person name="Simakov O."/>
            <person name="Wilson M."/>
            <person name="Piel J."/>
            <person name="Ashoor H."/>
            <person name="Bougouffa S."/>
            <person name="Bajic V.B."/>
            <person name="Ryu T."/>
            <person name="Ravasi T."/>
            <person name="Bayer T."/>
            <person name="Micklem G."/>
            <person name="Kim H."/>
            <person name="Bhak J."/>
            <person name="Lajeunesse T.C."/>
            <person name="Voolstra C.R."/>
        </authorList>
    </citation>
    <scope>NUCLEOTIDE SEQUENCE [LARGE SCALE GENOMIC DNA]</scope>
    <source>
        <strain evidence="2 3">CCMP2467</strain>
    </source>
</reference>
<accession>A0A1Q9E679</accession>
<name>A0A1Q9E679_SYMMI</name>
<dbReference type="Proteomes" id="UP000186817">
    <property type="component" value="Unassembled WGS sequence"/>
</dbReference>
<dbReference type="OrthoDB" id="444075at2759"/>
<dbReference type="SUPFAM" id="SSF52980">
    <property type="entry name" value="Restriction endonuclease-like"/>
    <property type="match status" value="1"/>
</dbReference>
<dbReference type="EMBL" id="LSRX01000250">
    <property type="protein sequence ID" value="OLQ02925.1"/>
    <property type="molecule type" value="Genomic_DNA"/>
</dbReference>
<evidence type="ECO:0008006" key="4">
    <source>
        <dbReference type="Google" id="ProtNLM"/>
    </source>
</evidence>
<dbReference type="Gene3D" id="3.90.320.10">
    <property type="match status" value="1"/>
</dbReference>
<evidence type="ECO:0000313" key="3">
    <source>
        <dbReference type="Proteomes" id="UP000186817"/>
    </source>
</evidence>
<keyword evidence="3" id="KW-1185">Reference proteome</keyword>